<feature type="compositionally biased region" description="Basic and acidic residues" evidence="1">
    <location>
        <begin position="485"/>
        <end position="499"/>
    </location>
</feature>
<feature type="region of interest" description="Disordered" evidence="1">
    <location>
        <begin position="484"/>
        <end position="507"/>
    </location>
</feature>
<feature type="region of interest" description="Disordered" evidence="1">
    <location>
        <begin position="440"/>
        <end position="465"/>
    </location>
</feature>
<dbReference type="Proteomes" id="UP000780801">
    <property type="component" value="Unassembled WGS sequence"/>
</dbReference>
<feature type="region of interest" description="Disordered" evidence="1">
    <location>
        <begin position="568"/>
        <end position="594"/>
    </location>
</feature>
<feature type="compositionally biased region" description="Low complexity" evidence="1">
    <location>
        <begin position="151"/>
        <end position="172"/>
    </location>
</feature>
<dbReference type="EMBL" id="JAABOA010000187">
    <property type="protein sequence ID" value="KAF9585419.1"/>
    <property type="molecule type" value="Genomic_DNA"/>
</dbReference>
<feature type="compositionally biased region" description="Basic and acidic residues" evidence="1">
    <location>
        <begin position="580"/>
        <end position="590"/>
    </location>
</feature>
<organism evidence="2 3">
    <name type="scientific">Lunasporangiospora selenospora</name>
    <dbReference type="NCBI Taxonomy" id="979761"/>
    <lineage>
        <taxon>Eukaryota</taxon>
        <taxon>Fungi</taxon>
        <taxon>Fungi incertae sedis</taxon>
        <taxon>Mucoromycota</taxon>
        <taxon>Mortierellomycotina</taxon>
        <taxon>Mortierellomycetes</taxon>
        <taxon>Mortierellales</taxon>
        <taxon>Mortierellaceae</taxon>
        <taxon>Lunasporangiospora</taxon>
    </lineage>
</organism>
<feature type="region of interest" description="Disordered" evidence="1">
    <location>
        <begin position="1"/>
        <end position="23"/>
    </location>
</feature>
<gene>
    <name evidence="2" type="ORF">BGW38_002468</name>
</gene>
<feature type="region of interest" description="Disordered" evidence="1">
    <location>
        <begin position="46"/>
        <end position="78"/>
    </location>
</feature>
<protein>
    <submittedName>
        <fullName evidence="2">Uncharacterized protein</fullName>
    </submittedName>
</protein>
<name>A0A9P6G1R5_9FUNG</name>
<evidence type="ECO:0000313" key="3">
    <source>
        <dbReference type="Proteomes" id="UP000780801"/>
    </source>
</evidence>
<reference evidence="2" key="1">
    <citation type="journal article" date="2020" name="Fungal Divers.">
        <title>Resolving the Mortierellaceae phylogeny through synthesis of multi-gene phylogenetics and phylogenomics.</title>
        <authorList>
            <person name="Vandepol N."/>
            <person name="Liber J."/>
            <person name="Desiro A."/>
            <person name="Na H."/>
            <person name="Kennedy M."/>
            <person name="Barry K."/>
            <person name="Grigoriev I.V."/>
            <person name="Miller A.N."/>
            <person name="O'Donnell K."/>
            <person name="Stajich J.E."/>
            <person name="Bonito G."/>
        </authorList>
    </citation>
    <scope>NUCLEOTIDE SEQUENCE</scope>
    <source>
        <strain evidence="2">KOD1015</strain>
    </source>
</reference>
<comment type="caution">
    <text evidence="2">The sequence shown here is derived from an EMBL/GenBank/DDBJ whole genome shotgun (WGS) entry which is preliminary data.</text>
</comment>
<feature type="region of interest" description="Disordered" evidence="1">
    <location>
        <begin position="124"/>
        <end position="172"/>
    </location>
</feature>
<evidence type="ECO:0000313" key="2">
    <source>
        <dbReference type="EMBL" id="KAF9585419.1"/>
    </source>
</evidence>
<feature type="compositionally biased region" description="Basic residues" evidence="1">
    <location>
        <begin position="52"/>
        <end position="63"/>
    </location>
</feature>
<keyword evidence="3" id="KW-1185">Reference proteome</keyword>
<proteinExistence type="predicted"/>
<dbReference type="OrthoDB" id="2418069at2759"/>
<feature type="compositionally biased region" description="Polar residues" evidence="1">
    <location>
        <begin position="126"/>
        <end position="137"/>
    </location>
</feature>
<feature type="compositionally biased region" description="Basic and acidic residues" evidence="1">
    <location>
        <begin position="440"/>
        <end position="459"/>
    </location>
</feature>
<dbReference type="AlphaFoldDB" id="A0A9P6G1R5"/>
<accession>A0A9P6G1R5</accession>
<evidence type="ECO:0000256" key="1">
    <source>
        <dbReference type="SAM" id="MobiDB-lite"/>
    </source>
</evidence>
<sequence>MEPEAPSKVRVSAPLDRSSEESHLRFTPELSDILIPGMGTVELLSSDETERQKRRRRRKKKKLLQGPGPVQSTHFVSPTMDPQSVYGFSLKHIDAPWRHLMTYTLQWETGHGFIQQFGRTSKDVSDLTSSSTVNPAQRSHEISAGTSLSEPLQSLKSGSSASKSSLSLTPPSGLRGPLTMDIHLVPLDTAKTSELVLSRIPVSVGQVTLQLRTEVPTGWYRLLINFWDEGISERPREARQKKLRPEPWDLSTSRLISGPGKAKINSGPRQVGLWRGADAIEVTNLDMANGEWREFVDTLSQETMQERIGSTNELWRKAELRRSIHSNQKAMQGFRPFVDSAGPQKEGWGHWISAYVRPWLPTGDKTGDGSNLSIDDGKASNNALESTERAYRRTQFDQTSFRFKEALNIVVERDLYPDYTQEELEEMEGELVEKRQQLAQDRKNNKNDPHFSQKDKAKDPAYVQKQSTMAARLQLRKALGLWGEQHSDSREVGKEDKRQPKPSPRNLKIRIENGKVAMPVDAVVGWRANRERTVSWEVTDELVADGIIMDIELIKVLSPVSPVRKNDWQHLQRADPAASEDQKEEHRDLLHQGSSQPKVEKAQAFVPQQLQLQLQQQHLSRAALLTDHIPGHWGAMLVRIPAWVDSGAYQIRLSGVGRQRVQWEDVSQPFWVHSDPYLYIHSKTPS</sequence>